<protein>
    <submittedName>
        <fullName evidence="1">Alpha/beta hydrolase</fullName>
    </submittedName>
</protein>
<dbReference type="Proteomes" id="UP000430466">
    <property type="component" value="Unassembled WGS sequence"/>
</dbReference>
<name>A0A6A7K3B8_LACHE</name>
<organism evidence="1 2">
    <name type="scientific">Lactobacillus helveticus</name>
    <name type="common">Lactobacillus suntoryeus</name>
    <dbReference type="NCBI Taxonomy" id="1587"/>
    <lineage>
        <taxon>Bacteria</taxon>
        <taxon>Bacillati</taxon>
        <taxon>Bacillota</taxon>
        <taxon>Bacilli</taxon>
        <taxon>Lactobacillales</taxon>
        <taxon>Lactobacillaceae</taxon>
        <taxon>Lactobacillus</taxon>
    </lineage>
</organism>
<dbReference type="InterPro" id="IPR029058">
    <property type="entry name" value="AB_hydrolase_fold"/>
</dbReference>
<dbReference type="AlphaFoldDB" id="A0A6A7K3B8"/>
<reference evidence="1 2" key="1">
    <citation type="submission" date="2019-10" db="EMBL/GenBank/DDBJ databases">
        <title>Draft genome sequences of Lactobacillus strains.</title>
        <authorList>
            <person name="Cho G.-S."/>
            <person name="Fagbemigun O."/>
            <person name="Brinks E."/>
            <person name="Franz C.M.A.P."/>
        </authorList>
    </citation>
    <scope>NUCLEOTIDE SEQUENCE [LARGE SCALE GENOMIC DNA]</scope>
    <source>
        <strain evidence="1 2">313</strain>
    </source>
</reference>
<comment type="caution">
    <text evidence="1">The sequence shown here is derived from an EMBL/GenBank/DDBJ whole genome shotgun (WGS) entry which is preliminary data.</text>
</comment>
<evidence type="ECO:0000313" key="1">
    <source>
        <dbReference type="EMBL" id="MPW14754.1"/>
    </source>
</evidence>
<accession>A0A6A7K3B8</accession>
<evidence type="ECO:0000313" key="2">
    <source>
        <dbReference type="Proteomes" id="UP000430466"/>
    </source>
</evidence>
<dbReference type="RefSeq" id="WP_152724205.1">
    <property type="nucleotide sequence ID" value="NZ_WHOE01000089.1"/>
</dbReference>
<dbReference type="GO" id="GO:0016787">
    <property type="term" value="F:hydrolase activity"/>
    <property type="evidence" value="ECO:0007669"/>
    <property type="project" value="UniProtKB-KW"/>
</dbReference>
<keyword evidence="1" id="KW-0378">Hydrolase</keyword>
<dbReference type="Gene3D" id="3.40.50.1820">
    <property type="entry name" value="alpha/beta hydrolase"/>
    <property type="match status" value="1"/>
</dbReference>
<gene>
    <name evidence="1" type="ORF">GDZ32_07645</name>
</gene>
<sequence>MMQQNIKVTMKNGTQLAGVKFTNNDAKTVFIAMTGVGGNIRSNHFYTYIGNLLSKNNIDFIVAHGLDAFNRTKAINQITKQVEYYGAEYEDFSHSDVEVQAYIDYVEKSSYEHVILGGQSLGANKAIHYLATHPDSRIDKFFLLSPINVDSLRDRISNKECLYLKKQIALGKFDDAMPFKLFRWQRGINQTGWDWLTDDTLNNTHIKPRADFKQVHAIKQSGALLIGTHDGYSRGNPVQYLKNINNHMLTKDQNDLLFIADASHVYRGKEQEVAEKVLKTIKENWKY</sequence>
<dbReference type="SUPFAM" id="SSF53474">
    <property type="entry name" value="alpha/beta-Hydrolases"/>
    <property type="match status" value="1"/>
</dbReference>
<dbReference type="EMBL" id="WHOE01000089">
    <property type="protein sequence ID" value="MPW14754.1"/>
    <property type="molecule type" value="Genomic_DNA"/>
</dbReference>
<proteinExistence type="predicted"/>